<evidence type="ECO:0000256" key="1">
    <source>
        <dbReference type="SAM" id="MobiDB-lite"/>
    </source>
</evidence>
<evidence type="ECO:0000313" key="2">
    <source>
        <dbReference type="EMBL" id="CAI2378355.1"/>
    </source>
</evidence>
<protein>
    <submittedName>
        <fullName evidence="2">Uncharacterized protein</fullName>
    </submittedName>
</protein>
<feature type="compositionally biased region" description="Polar residues" evidence="1">
    <location>
        <begin position="38"/>
        <end position="50"/>
    </location>
</feature>
<evidence type="ECO:0000313" key="3">
    <source>
        <dbReference type="Proteomes" id="UP001295684"/>
    </source>
</evidence>
<sequence length="80" mass="9630">MNRKLNLAKKFLRVKRNKKLKSQSPRKQTFSMKRKNMSRVTRNQEYLSKSRSIRRENKSTQRASRPQQCQSCFLLCIIVL</sequence>
<feature type="compositionally biased region" description="Polar residues" evidence="1">
    <location>
        <begin position="22"/>
        <end position="31"/>
    </location>
</feature>
<dbReference type="AlphaFoldDB" id="A0AAD1XUB2"/>
<organism evidence="2 3">
    <name type="scientific">Euplotes crassus</name>
    <dbReference type="NCBI Taxonomy" id="5936"/>
    <lineage>
        <taxon>Eukaryota</taxon>
        <taxon>Sar</taxon>
        <taxon>Alveolata</taxon>
        <taxon>Ciliophora</taxon>
        <taxon>Intramacronucleata</taxon>
        <taxon>Spirotrichea</taxon>
        <taxon>Hypotrichia</taxon>
        <taxon>Euplotida</taxon>
        <taxon>Euplotidae</taxon>
        <taxon>Moneuplotes</taxon>
    </lineage>
</organism>
<name>A0AAD1XUB2_EUPCR</name>
<keyword evidence="3" id="KW-1185">Reference proteome</keyword>
<accession>A0AAD1XUB2</accession>
<feature type="region of interest" description="Disordered" evidence="1">
    <location>
        <begin position="17"/>
        <end position="66"/>
    </location>
</feature>
<dbReference type="Proteomes" id="UP001295684">
    <property type="component" value="Unassembled WGS sequence"/>
</dbReference>
<reference evidence="2" key="1">
    <citation type="submission" date="2023-07" db="EMBL/GenBank/DDBJ databases">
        <authorList>
            <consortium name="AG Swart"/>
            <person name="Singh M."/>
            <person name="Singh A."/>
            <person name="Seah K."/>
            <person name="Emmerich C."/>
        </authorList>
    </citation>
    <scope>NUCLEOTIDE SEQUENCE</scope>
    <source>
        <strain evidence="2">DP1</strain>
    </source>
</reference>
<dbReference type="EMBL" id="CAMPGE010020071">
    <property type="protein sequence ID" value="CAI2378355.1"/>
    <property type="molecule type" value="Genomic_DNA"/>
</dbReference>
<gene>
    <name evidence="2" type="ORF">ECRASSUSDP1_LOCUS19750</name>
</gene>
<proteinExistence type="predicted"/>
<comment type="caution">
    <text evidence="2">The sequence shown here is derived from an EMBL/GenBank/DDBJ whole genome shotgun (WGS) entry which is preliminary data.</text>
</comment>